<accession>A0ABZ0XW81</accession>
<gene>
    <name evidence="2" type="ORF">SR858_22070</name>
</gene>
<dbReference type="GeneID" id="43163145"/>
<protein>
    <submittedName>
        <fullName evidence="2">DUF2970 domain-containing protein</fullName>
    </submittedName>
</protein>
<keyword evidence="1" id="KW-0472">Membrane</keyword>
<dbReference type="Pfam" id="PF11174">
    <property type="entry name" value="DUF2970"/>
    <property type="match status" value="1"/>
</dbReference>
<keyword evidence="3" id="KW-1185">Reference proteome</keyword>
<evidence type="ECO:0000313" key="2">
    <source>
        <dbReference type="EMBL" id="WQH03708.1"/>
    </source>
</evidence>
<dbReference type="RefSeq" id="WP_019921381.1">
    <property type="nucleotide sequence ID" value="NZ_CP140152.1"/>
</dbReference>
<evidence type="ECO:0000256" key="1">
    <source>
        <dbReference type="SAM" id="Phobius"/>
    </source>
</evidence>
<dbReference type="EMBL" id="CP140152">
    <property type="protein sequence ID" value="WQH03708.1"/>
    <property type="molecule type" value="Genomic_DNA"/>
</dbReference>
<name>A0ABZ0XW81_9BURK</name>
<keyword evidence="1" id="KW-1133">Transmembrane helix</keyword>
<dbReference type="InterPro" id="IPR021344">
    <property type="entry name" value="DUF2970"/>
</dbReference>
<organism evidence="2 3">
    <name type="scientific">Duganella zoogloeoides</name>
    <dbReference type="NCBI Taxonomy" id="75659"/>
    <lineage>
        <taxon>Bacteria</taxon>
        <taxon>Pseudomonadati</taxon>
        <taxon>Pseudomonadota</taxon>
        <taxon>Betaproteobacteria</taxon>
        <taxon>Burkholderiales</taxon>
        <taxon>Oxalobacteraceae</taxon>
        <taxon>Telluria group</taxon>
        <taxon>Duganella</taxon>
    </lineage>
</organism>
<keyword evidence="1" id="KW-0812">Transmembrane</keyword>
<feature type="transmembrane region" description="Helical" evidence="1">
    <location>
        <begin position="35"/>
        <end position="63"/>
    </location>
</feature>
<sequence>MDKKPASFWYSLKAVVWSFFGLRRKSDFDNDDARLNPVHIVIAALIAVALFIGLLILAVQWAVAK</sequence>
<proteinExistence type="predicted"/>
<dbReference type="Proteomes" id="UP001326110">
    <property type="component" value="Chromosome"/>
</dbReference>
<evidence type="ECO:0000313" key="3">
    <source>
        <dbReference type="Proteomes" id="UP001326110"/>
    </source>
</evidence>
<reference evidence="2 3" key="1">
    <citation type="submission" date="2023-11" db="EMBL/GenBank/DDBJ databases">
        <title>MicrobeMod: A computational toolkit for identifying prokaryotic methylation and restriction-modification with nanopore sequencing.</title>
        <authorList>
            <person name="Crits-Christoph A."/>
            <person name="Kang S.C."/>
            <person name="Lee H."/>
            <person name="Ostrov N."/>
        </authorList>
    </citation>
    <scope>NUCLEOTIDE SEQUENCE [LARGE SCALE GENOMIC DNA]</scope>
    <source>
        <strain evidence="2 3">ATCC 25935</strain>
    </source>
</reference>